<dbReference type="OrthoDB" id="5862419at2759"/>
<sequence>MGHVIQIQDVRLGRYENRNPFFLMALPKIMQNTAIHEELLTKSMQLMTHFDIHATLNDILHYQPHSKYSDTTERRMLPISKGSSLLRKWQGPRNCQTLPIPFDYCICQYEKKNVTNELLRRVLGFFVADELNRTLERMGCAEKCLKQEYKRAIEIEELQVGVNTLYTVYVELQPSNGLFSDGATFRRKEVPPTFVRVLQNPKQGHRRQVSIFDFEWQRSFRHRRDYSWIQALQDGECTVVRATVFPVQRRHYAIAKTNHNNSHTFVLLLYETLFCEPLSLSVLSNYLISATITSMMNEKWK</sequence>
<dbReference type="AlphaFoldDB" id="A0A7I4XVX3"/>
<name>A0A7I4XVX3_HAECO</name>
<dbReference type="WBParaSite" id="HCON_00018520-00001">
    <property type="protein sequence ID" value="HCON_00018520-00001"/>
    <property type="gene ID" value="HCON_00018520"/>
</dbReference>
<dbReference type="PANTHER" id="PTHR10974">
    <property type="entry name" value="FI08016P-RELATED"/>
    <property type="match status" value="1"/>
</dbReference>
<evidence type="ECO:0000313" key="1">
    <source>
        <dbReference type="Proteomes" id="UP000025227"/>
    </source>
</evidence>
<accession>A0A7I4XVX3</accession>
<dbReference type="PANTHER" id="PTHR10974:SF75">
    <property type="entry name" value="SULFATASE DOMAIN-CONTAINING PROTEIN"/>
    <property type="match status" value="1"/>
</dbReference>
<dbReference type="Proteomes" id="UP000025227">
    <property type="component" value="Unplaced"/>
</dbReference>
<protein>
    <submittedName>
        <fullName evidence="2">SPATA6 domain-containing protein</fullName>
    </submittedName>
</protein>
<reference evidence="2" key="1">
    <citation type="submission" date="2020-12" db="UniProtKB">
        <authorList>
            <consortium name="WormBaseParasite"/>
        </authorList>
    </citation>
    <scope>IDENTIFICATION</scope>
    <source>
        <strain evidence="2">MHco3</strain>
    </source>
</reference>
<dbReference type="Pfam" id="PF02995">
    <property type="entry name" value="DUF229"/>
    <property type="match status" value="1"/>
</dbReference>
<dbReference type="GO" id="GO:0005615">
    <property type="term" value="C:extracellular space"/>
    <property type="evidence" value="ECO:0007669"/>
    <property type="project" value="TreeGrafter"/>
</dbReference>
<dbReference type="InterPro" id="IPR004245">
    <property type="entry name" value="DUF229"/>
</dbReference>
<proteinExistence type="predicted"/>
<organism evidence="1 2">
    <name type="scientific">Haemonchus contortus</name>
    <name type="common">Barber pole worm</name>
    <dbReference type="NCBI Taxonomy" id="6289"/>
    <lineage>
        <taxon>Eukaryota</taxon>
        <taxon>Metazoa</taxon>
        <taxon>Ecdysozoa</taxon>
        <taxon>Nematoda</taxon>
        <taxon>Chromadorea</taxon>
        <taxon>Rhabditida</taxon>
        <taxon>Rhabditina</taxon>
        <taxon>Rhabditomorpha</taxon>
        <taxon>Strongyloidea</taxon>
        <taxon>Trichostrongylidae</taxon>
        <taxon>Haemonchus</taxon>
    </lineage>
</organism>
<evidence type="ECO:0000313" key="2">
    <source>
        <dbReference type="WBParaSite" id="HCON_00018520-00001"/>
    </source>
</evidence>
<keyword evidence="1" id="KW-1185">Reference proteome</keyword>